<dbReference type="InterPro" id="IPR004753">
    <property type="entry name" value="MreB"/>
</dbReference>
<evidence type="ECO:0000256" key="2">
    <source>
        <dbReference type="ARBA" id="ARBA00022741"/>
    </source>
</evidence>
<gene>
    <name evidence="6" type="primary">mreB</name>
    <name evidence="7" type="ORF">H1Q58_07030</name>
</gene>
<keyword evidence="1 6" id="KW-0963">Cytoplasm</keyword>
<dbReference type="NCBIfam" id="TIGR00904">
    <property type="entry name" value="mreB"/>
    <property type="match status" value="1"/>
</dbReference>
<comment type="subcellular location">
    <subcellularLocation>
        <location evidence="6">Cytoplasm</location>
    </subcellularLocation>
    <text evidence="6">Membrane-associated.</text>
</comment>
<evidence type="ECO:0000313" key="7">
    <source>
        <dbReference type="EMBL" id="QMT18706.1"/>
    </source>
</evidence>
<dbReference type="Proteomes" id="UP000514716">
    <property type="component" value="Chromosome"/>
</dbReference>
<organism evidence="7 8">
    <name type="scientific">Planococcus maritimus</name>
    <dbReference type="NCBI Taxonomy" id="192421"/>
    <lineage>
        <taxon>Bacteria</taxon>
        <taxon>Bacillati</taxon>
        <taxon>Bacillota</taxon>
        <taxon>Bacilli</taxon>
        <taxon>Bacillales</taxon>
        <taxon>Caryophanaceae</taxon>
        <taxon>Planococcus</taxon>
    </lineage>
</organism>
<dbReference type="PRINTS" id="PR01652">
    <property type="entry name" value="SHAPEPROTEIN"/>
</dbReference>
<keyword evidence="3 6" id="KW-0067">ATP-binding</keyword>
<dbReference type="CDD" id="cd10225">
    <property type="entry name" value="ASKHA_NBD_MreB-like"/>
    <property type="match status" value="1"/>
</dbReference>
<feature type="binding site" evidence="6">
    <location>
        <begin position="40"/>
        <end position="42"/>
    </location>
    <ligand>
        <name>ATP</name>
        <dbReference type="ChEBI" id="CHEBI:30616"/>
    </ligand>
</feature>
<accession>A0A7D7MKB5</accession>
<dbReference type="GO" id="GO:0000902">
    <property type="term" value="P:cell morphogenesis"/>
    <property type="evidence" value="ECO:0007669"/>
    <property type="project" value="InterPro"/>
</dbReference>
<feature type="binding site" evidence="6">
    <location>
        <begin position="234"/>
        <end position="237"/>
    </location>
    <ligand>
        <name>ATP</name>
        <dbReference type="ChEBI" id="CHEBI:30616"/>
    </ligand>
</feature>
<comment type="subunit">
    <text evidence="6">Forms polymers.</text>
</comment>
<proteinExistence type="inferred from homology"/>
<dbReference type="Pfam" id="PF06723">
    <property type="entry name" value="MreB_Mbl"/>
    <property type="match status" value="1"/>
</dbReference>
<sequence length="367" mass="39209">MFYNGWYCAKQLPVSPGLHKKGPIHVFGFASKDIGIDLGTANTLVYLKGRGIVLREPSIVIKNTRTNEIVAVGKRAREMMGRTPANIVALRPMRDGVISDYDTTLAMIKHCIAEATGKAPGKWRGGKVMICVPYGVTSIEQRAVLDAARAVGAAEAYTIEEPFAAAIGAGLPVWEPGGSMVVDIGGGTAEVAIISLGGIVSSESIRVGGDEMDEAIKQYVRKRYNVVIGERTAENLKMGIGTAAVLSDAEAQAEMDIRGRDLVTGFPKTLTITSEEMQQALKEPVTRIVEGLGATLEKTPPELASDIMDRGIVLTGGGALLKNLDKVIADAVSMPVFTADHPLDCVALGTGRALEDFDRYRNAIERR</sequence>
<evidence type="ECO:0000256" key="3">
    <source>
        <dbReference type="ARBA" id="ARBA00022840"/>
    </source>
</evidence>
<dbReference type="HAMAP" id="MF_02207">
    <property type="entry name" value="MreB"/>
    <property type="match status" value="1"/>
</dbReference>
<keyword evidence="2 6" id="KW-0547">Nucleotide-binding</keyword>
<dbReference type="Gene3D" id="3.30.420.40">
    <property type="match status" value="3"/>
</dbReference>
<evidence type="ECO:0000256" key="6">
    <source>
        <dbReference type="HAMAP-Rule" id="MF_02207"/>
    </source>
</evidence>
<keyword evidence="8" id="KW-1185">Reference proteome</keyword>
<evidence type="ECO:0000256" key="1">
    <source>
        <dbReference type="ARBA" id="ARBA00022490"/>
    </source>
</evidence>
<dbReference type="PANTHER" id="PTHR42749">
    <property type="entry name" value="CELL SHAPE-DETERMINING PROTEIN MREB"/>
    <property type="match status" value="1"/>
</dbReference>
<evidence type="ECO:0000313" key="8">
    <source>
        <dbReference type="Proteomes" id="UP000514716"/>
    </source>
</evidence>
<dbReference type="InterPro" id="IPR043129">
    <property type="entry name" value="ATPase_NBD"/>
</dbReference>
<keyword evidence="4 6" id="KW-0133">Cell shape</keyword>
<feature type="binding site" evidence="6">
    <location>
        <begin position="186"/>
        <end position="188"/>
    </location>
    <ligand>
        <name>ATP</name>
        <dbReference type="ChEBI" id="CHEBI:30616"/>
    </ligand>
</feature>
<dbReference type="GO" id="GO:0008360">
    <property type="term" value="P:regulation of cell shape"/>
    <property type="evidence" value="ECO:0007669"/>
    <property type="project" value="UniProtKB-UniRule"/>
</dbReference>
<evidence type="ECO:0000256" key="4">
    <source>
        <dbReference type="ARBA" id="ARBA00022960"/>
    </source>
</evidence>
<dbReference type="PANTHER" id="PTHR42749:SF1">
    <property type="entry name" value="CELL SHAPE-DETERMINING PROTEIN MREB"/>
    <property type="match status" value="1"/>
</dbReference>
<dbReference type="GO" id="GO:0005524">
    <property type="term" value="F:ATP binding"/>
    <property type="evidence" value="ECO:0007669"/>
    <property type="project" value="UniProtKB-KW"/>
</dbReference>
<comment type="function">
    <text evidence="6">Forms membrane-associated dynamic filaments that are essential for cell shape determination. Acts by regulating cell wall synthesis and cell elongation, and thus cell shape. A feedback loop between cell geometry and MreB localization may maintain elongated cell shape by targeting cell wall growth to regions of negative cell wall curvature.</text>
</comment>
<evidence type="ECO:0000256" key="5">
    <source>
        <dbReference type="ARBA" id="ARBA00023458"/>
    </source>
</evidence>
<dbReference type="AlphaFoldDB" id="A0A7D7MKB5"/>
<dbReference type="KEGG" id="pdec:H1Q58_07030"/>
<dbReference type="InterPro" id="IPR056546">
    <property type="entry name" value="MreB_MamK-like"/>
</dbReference>
<protein>
    <recommendedName>
        <fullName evidence="6">Cell shape-determining protein MreB</fullName>
    </recommendedName>
</protein>
<comment type="similarity">
    <text evidence="5 6">Belongs to the FtsA/MreB family.</text>
</comment>
<dbReference type="NCBIfam" id="NF010539">
    <property type="entry name" value="PRK13927.1"/>
    <property type="match status" value="1"/>
</dbReference>
<dbReference type="EMBL" id="CP059540">
    <property type="protein sequence ID" value="QMT18706.1"/>
    <property type="molecule type" value="Genomic_DNA"/>
</dbReference>
<dbReference type="SUPFAM" id="SSF53067">
    <property type="entry name" value="Actin-like ATPase domain"/>
    <property type="match status" value="2"/>
</dbReference>
<name>A0A7D7MKB5_PLAMR</name>
<feature type="binding site" evidence="6">
    <location>
        <begin position="317"/>
        <end position="320"/>
    </location>
    <ligand>
        <name>ATP</name>
        <dbReference type="ChEBI" id="CHEBI:30616"/>
    </ligand>
</feature>
<reference evidence="7 8" key="1">
    <citation type="submission" date="2020-07" db="EMBL/GenBank/DDBJ databases">
        <title>Screening of a cold-adapted Planococcus bacterium producing protease in traditional shrimp paste and protease identification by genome sequencing.</title>
        <authorList>
            <person name="Gao R."/>
            <person name="Leng W."/>
            <person name="Chu Q."/>
            <person name="Wu X."/>
            <person name="Liu H."/>
            <person name="Li X."/>
        </authorList>
    </citation>
    <scope>NUCLEOTIDE SEQUENCE [LARGE SCALE GENOMIC DNA]</scope>
    <source>
        <strain evidence="7 8">XJ11</strain>
    </source>
</reference>
<dbReference type="GO" id="GO:0005737">
    <property type="term" value="C:cytoplasm"/>
    <property type="evidence" value="ECO:0007669"/>
    <property type="project" value="UniProtKB-SubCell"/>
</dbReference>